<protein>
    <submittedName>
        <fullName evidence="1">Uncharacterized protein</fullName>
    </submittedName>
</protein>
<evidence type="ECO:0000313" key="2">
    <source>
        <dbReference type="Proteomes" id="UP000799438"/>
    </source>
</evidence>
<dbReference type="RefSeq" id="XP_033398853.1">
    <property type="nucleotide sequence ID" value="XM_033543057.1"/>
</dbReference>
<proteinExistence type="predicted"/>
<organism evidence="1 2">
    <name type="scientific">Aplosporella prunicola CBS 121167</name>
    <dbReference type="NCBI Taxonomy" id="1176127"/>
    <lineage>
        <taxon>Eukaryota</taxon>
        <taxon>Fungi</taxon>
        <taxon>Dikarya</taxon>
        <taxon>Ascomycota</taxon>
        <taxon>Pezizomycotina</taxon>
        <taxon>Dothideomycetes</taxon>
        <taxon>Dothideomycetes incertae sedis</taxon>
        <taxon>Botryosphaeriales</taxon>
        <taxon>Aplosporellaceae</taxon>
        <taxon>Aplosporella</taxon>
    </lineage>
</organism>
<dbReference type="EMBL" id="ML995482">
    <property type="protein sequence ID" value="KAF2143141.1"/>
    <property type="molecule type" value="Genomic_DNA"/>
</dbReference>
<accession>A0A6A6BKP1</accession>
<name>A0A6A6BKP1_9PEZI</name>
<evidence type="ECO:0000313" key="1">
    <source>
        <dbReference type="EMBL" id="KAF2143141.1"/>
    </source>
</evidence>
<dbReference type="Proteomes" id="UP000799438">
    <property type="component" value="Unassembled WGS sequence"/>
</dbReference>
<reference evidence="1" key="1">
    <citation type="journal article" date="2020" name="Stud. Mycol.">
        <title>101 Dothideomycetes genomes: a test case for predicting lifestyles and emergence of pathogens.</title>
        <authorList>
            <person name="Haridas S."/>
            <person name="Albert R."/>
            <person name="Binder M."/>
            <person name="Bloem J."/>
            <person name="Labutti K."/>
            <person name="Salamov A."/>
            <person name="Andreopoulos B."/>
            <person name="Baker S."/>
            <person name="Barry K."/>
            <person name="Bills G."/>
            <person name="Bluhm B."/>
            <person name="Cannon C."/>
            <person name="Castanera R."/>
            <person name="Culley D."/>
            <person name="Daum C."/>
            <person name="Ezra D."/>
            <person name="Gonzalez J."/>
            <person name="Henrissat B."/>
            <person name="Kuo A."/>
            <person name="Liang C."/>
            <person name="Lipzen A."/>
            <person name="Lutzoni F."/>
            <person name="Magnuson J."/>
            <person name="Mondo S."/>
            <person name="Nolan M."/>
            <person name="Ohm R."/>
            <person name="Pangilinan J."/>
            <person name="Park H.-J."/>
            <person name="Ramirez L."/>
            <person name="Alfaro M."/>
            <person name="Sun H."/>
            <person name="Tritt A."/>
            <person name="Yoshinaga Y."/>
            <person name="Zwiers L.-H."/>
            <person name="Turgeon B."/>
            <person name="Goodwin S."/>
            <person name="Spatafora J."/>
            <person name="Crous P."/>
            <person name="Grigoriev I."/>
        </authorList>
    </citation>
    <scope>NUCLEOTIDE SEQUENCE</scope>
    <source>
        <strain evidence="1">CBS 121167</strain>
    </source>
</reference>
<dbReference type="AlphaFoldDB" id="A0A6A6BKP1"/>
<sequence>MTKNTAGGAQPSQPTNEQSLGMQDILTALNDIRDVVKDLSLKVSSHTDLRTEIRDELSSLRKDRGPLRIKQLPLRQKTDHNASNVPGNEDLLHDVPVEVESMPKCPQSTESRHIALEVNRLTNKLTDKLEKMTADPKSFPVDGCKLLLDKSKLAINYCQSFVDEGKIAIDKCNLALERSKAAINDCQSAIDRNDVVFNEFQSAIEKRTLPTDRNKPLRSTHLAGDIPTLPQTFYDVEKLSRDEVDFLMKFMSSSFFTEIPSTTGIPSIAGNIPVKFLRSHLTGNPIPFFPKTIGDIWKLSHHEMECILVHLREPWSATVRKTLIVLYSALGLR</sequence>
<gene>
    <name evidence="1" type="ORF">K452DRAFT_307318</name>
</gene>
<keyword evidence="2" id="KW-1185">Reference proteome</keyword>
<dbReference type="GeneID" id="54300554"/>